<dbReference type="Proteomes" id="UP001241110">
    <property type="component" value="Unassembled WGS sequence"/>
</dbReference>
<dbReference type="RefSeq" id="WP_313978453.1">
    <property type="nucleotide sequence ID" value="NZ_JASJOS010000004.1"/>
</dbReference>
<dbReference type="AlphaFoldDB" id="A0AAE3QLG5"/>
<gene>
    <name evidence="2" type="ORF">QNI16_11495</name>
</gene>
<evidence type="ECO:0000313" key="3">
    <source>
        <dbReference type="Proteomes" id="UP001241110"/>
    </source>
</evidence>
<protein>
    <submittedName>
        <fullName evidence="2">Uncharacterized protein</fullName>
    </submittedName>
</protein>
<reference evidence="2" key="1">
    <citation type="submission" date="2023-05" db="EMBL/GenBank/DDBJ databases">
        <authorList>
            <person name="Zhang X."/>
        </authorList>
    </citation>
    <scope>NUCLEOTIDE SEQUENCE</scope>
    <source>
        <strain evidence="2">YF14B1</strain>
    </source>
</reference>
<organism evidence="2 3">
    <name type="scientific">Xanthocytophaga flava</name>
    <dbReference type="NCBI Taxonomy" id="3048013"/>
    <lineage>
        <taxon>Bacteria</taxon>
        <taxon>Pseudomonadati</taxon>
        <taxon>Bacteroidota</taxon>
        <taxon>Cytophagia</taxon>
        <taxon>Cytophagales</taxon>
        <taxon>Rhodocytophagaceae</taxon>
        <taxon>Xanthocytophaga</taxon>
    </lineage>
</organism>
<name>A0AAE3QLG5_9BACT</name>
<feature type="transmembrane region" description="Helical" evidence="1">
    <location>
        <begin position="21"/>
        <end position="38"/>
    </location>
</feature>
<evidence type="ECO:0000256" key="1">
    <source>
        <dbReference type="SAM" id="Phobius"/>
    </source>
</evidence>
<comment type="caution">
    <text evidence="2">The sequence shown here is derived from an EMBL/GenBank/DDBJ whole genome shotgun (WGS) entry which is preliminary data.</text>
</comment>
<keyword evidence="1" id="KW-1133">Transmembrane helix</keyword>
<keyword evidence="1" id="KW-0812">Transmembrane</keyword>
<dbReference type="EMBL" id="JASJOS010000004">
    <property type="protein sequence ID" value="MDJ1481110.1"/>
    <property type="molecule type" value="Genomic_DNA"/>
</dbReference>
<sequence length="158" mass="18370">MPLQLSNLRLGMNDQYKSNKFLLWIIGCIMLVFVNISVKAQTLASLRTQESKQILKQIKAFLVSENLQQADILEIRNQTLLQNQSVGVYQFGVSANKSKQYILLRDHAHCTIVDPDQLGNTVKMTTDFLRERHFTPAQIEEYSQEIQRIYEYNQNFSK</sequence>
<proteinExistence type="predicted"/>
<evidence type="ECO:0000313" key="2">
    <source>
        <dbReference type="EMBL" id="MDJ1481110.1"/>
    </source>
</evidence>
<keyword evidence="1" id="KW-0472">Membrane</keyword>
<accession>A0AAE3QLG5</accession>